<dbReference type="GO" id="GO:0016787">
    <property type="term" value="F:hydrolase activity"/>
    <property type="evidence" value="ECO:0007669"/>
    <property type="project" value="UniProtKB-KW"/>
</dbReference>
<dbReference type="Pfam" id="PF13472">
    <property type="entry name" value="Lipase_GDSL_2"/>
    <property type="match status" value="1"/>
</dbReference>
<dbReference type="SUPFAM" id="SSF52266">
    <property type="entry name" value="SGNH hydrolase"/>
    <property type="match status" value="1"/>
</dbReference>
<dbReference type="Gene3D" id="2.60.120.430">
    <property type="entry name" value="Galactose-binding lectin"/>
    <property type="match status" value="1"/>
</dbReference>
<reference evidence="5 6" key="1">
    <citation type="submission" date="2015-12" db="EMBL/GenBank/DDBJ databases">
        <title>Genome sequence of Streptomyces sp. G25.</title>
        <authorList>
            <person name="Poehlein A."/>
            <person name="Roettig A."/>
            <person name="Hiessl S."/>
            <person name="Hauschild P."/>
            <person name="Schauer J."/>
            <person name="Madkour M.H."/>
            <person name="Al-Ansari A.M."/>
            <person name="Almakishah N.H."/>
            <person name="Steinbuechel A."/>
            <person name="Daniel R."/>
        </authorList>
    </citation>
    <scope>NUCLEOTIDE SEQUENCE [LARGE SCALE GENOMIC DNA]</scope>
    <source>
        <strain evidence="6">G25(2015)</strain>
    </source>
</reference>
<organism evidence="5 6">
    <name type="scientific">Streptomyces jeddahensis</name>
    <dbReference type="NCBI Taxonomy" id="1716141"/>
    <lineage>
        <taxon>Bacteria</taxon>
        <taxon>Bacillati</taxon>
        <taxon>Actinomycetota</taxon>
        <taxon>Actinomycetes</taxon>
        <taxon>Kitasatosporales</taxon>
        <taxon>Streptomycetaceae</taxon>
        <taxon>Streptomyces</taxon>
    </lineage>
</organism>
<dbReference type="RefSeq" id="WP_067283317.1">
    <property type="nucleotide sequence ID" value="NZ_LOHS01000114.1"/>
</dbReference>
<dbReference type="EMBL" id="LOHS01000114">
    <property type="protein sequence ID" value="OAH11168.1"/>
    <property type="molecule type" value="Genomic_DNA"/>
</dbReference>
<proteinExistence type="inferred from homology"/>
<evidence type="ECO:0000259" key="4">
    <source>
        <dbReference type="Pfam" id="PF13472"/>
    </source>
</evidence>
<dbReference type="STRING" id="1716141.STSP_55450"/>
<dbReference type="InterPro" id="IPR037459">
    <property type="entry name" value="RhgT-like"/>
</dbReference>
<name>A0A177HLW0_9ACTN</name>
<sequence>MRRAGTALLATLTAATALGAAPVAHADNITADCTGTAPVVCHADVAPGTYTVTLTLGGDEAGSTSVTAETRRALLTETATAAGEKVRRTVTVDVRTPEGEPTGPAGSPGLDLYVGGASPKLDSVKVVPAPMTRKIVLVGDSTVCDQPGDPYSGWGQQLPQYLRRGIAVANYADSGEGSQSVLDNPALFPAALERVRHGDLVLIQLAHNDKQTPRDVYRANLTTMIGSVREAGGTPVLVTPIVRRWFNSDGTLNNGTALIVNGLGVDLPAEMRSLADEVDVPLIDLTALTKQRVEELGPETSKALYLYNEKRDNTHTSVRGATEYAALVLGELRAQQLVDDRVVDQGVTAG</sequence>
<dbReference type="Proteomes" id="UP000077381">
    <property type="component" value="Unassembled WGS sequence"/>
</dbReference>
<keyword evidence="2 5" id="KW-0378">Hydrolase</keyword>
<evidence type="ECO:0000313" key="6">
    <source>
        <dbReference type="Proteomes" id="UP000077381"/>
    </source>
</evidence>
<feature type="domain" description="SGNH hydrolase-type esterase" evidence="4">
    <location>
        <begin position="138"/>
        <end position="290"/>
    </location>
</feature>
<feature type="chain" id="PRO_5008062978" evidence="3">
    <location>
        <begin position="27"/>
        <end position="350"/>
    </location>
</feature>
<comment type="similarity">
    <text evidence="1">Belongs to the 'GDSL' lipolytic enzyme family.</text>
</comment>
<dbReference type="OrthoDB" id="9802318at2"/>
<comment type="caution">
    <text evidence="5">The sequence shown here is derived from an EMBL/GenBank/DDBJ whole genome shotgun (WGS) entry which is preliminary data.</text>
</comment>
<evidence type="ECO:0000256" key="1">
    <source>
        <dbReference type="ARBA" id="ARBA00008668"/>
    </source>
</evidence>
<evidence type="ECO:0000256" key="3">
    <source>
        <dbReference type="SAM" id="SignalP"/>
    </source>
</evidence>
<dbReference type="SUPFAM" id="SSF49785">
    <property type="entry name" value="Galactose-binding domain-like"/>
    <property type="match status" value="1"/>
</dbReference>
<dbReference type="InterPro" id="IPR036514">
    <property type="entry name" value="SGNH_hydro_sf"/>
</dbReference>
<dbReference type="CDD" id="cd00146">
    <property type="entry name" value="PKD"/>
    <property type="match status" value="1"/>
</dbReference>
<keyword evidence="3" id="KW-0732">Signal</keyword>
<gene>
    <name evidence="5" type="primary">rhgT_2</name>
    <name evidence="5" type="ORF">STSP_55450</name>
</gene>
<accession>A0A177HLW0</accession>
<evidence type="ECO:0000256" key="2">
    <source>
        <dbReference type="ARBA" id="ARBA00022801"/>
    </source>
</evidence>
<dbReference type="PANTHER" id="PTHR43695">
    <property type="entry name" value="PUTATIVE (AFU_ORTHOLOGUE AFUA_2G17250)-RELATED"/>
    <property type="match status" value="1"/>
</dbReference>
<keyword evidence="6" id="KW-1185">Reference proteome</keyword>
<dbReference type="InterPro" id="IPR013830">
    <property type="entry name" value="SGNH_hydro"/>
</dbReference>
<dbReference type="AlphaFoldDB" id="A0A177HLW0"/>
<protein>
    <submittedName>
        <fullName evidence="5">Rhamnogalacturonan acetylesterase RhgT</fullName>
        <ecNumber evidence="5">3.1.1.-</ecNumber>
    </submittedName>
</protein>
<evidence type="ECO:0000313" key="5">
    <source>
        <dbReference type="EMBL" id="OAH11168.1"/>
    </source>
</evidence>
<feature type="signal peptide" evidence="3">
    <location>
        <begin position="1"/>
        <end position="26"/>
    </location>
</feature>
<dbReference type="EC" id="3.1.1.-" evidence="5"/>
<dbReference type="InterPro" id="IPR008979">
    <property type="entry name" value="Galactose-bd-like_sf"/>
</dbReference>
<dbReference type="PANTHER" id="PTHR43695:SF1">
    <property type="entry name" value="RHAMNOGALACTURONAN ACETYLESTERASE"/>
    <property type="match status" value="1"/>
</dbReference>
<dbReference type="CDD" id="cd01821">
    <property type="entry name" value="Rhamnogalacturan_acetylesterase_like"/>
    <property type="match status" value="1"/>
</dbReference>
<dbReference type="PATRIC" id="fig|1716141.3.peg.5829"/>
<dbReference type="Gene3D" id="3.40.50.1110">
    <property type="entry name" value="SGNH hydrolase"/>
    <property type="match status" value="1"/>
</dbReference>